<feature type="binding site" evidence="11">
    <location>
        <position position="188"/>
    </location>
    <ligand>
        <name>FMN</name>
        <dbReference type="ChEBI" id="CHEBI:58210"/>
    </ligand>
</feature>
<feature type="binding site" evidence="11">
    <location>
        <begin position="285"/>
        <end position="286"/>
    </location>
    <ligand>
        <name>FMN</name>
        <dbReference type="ChEBI" id="CHEBI:58210"/>
    </ligand>
</feature>
<comment type="subunit">
    <text evidence="10 11">Homooctamer. Dimer of tetramers.</text>
</comment>
<evidence type="ECO:0000256" key="3">
    <source>
        <dbReference type="ARBA" id="ARBA00022630"/>
    </source>
</evidence>
<name>A0A4V6NZ35_9FIRM</name>
<feature type="binding site" evidence="11">
    <location>
        <position position="156"/>
    </location>
    <ligand>
        <name>substrate</name>
    </ligand>
</feature>
<keyword evidence="8 11" id="KW-0414">Isoprene biosynthesis</keyword>
<evidence type="ECO:0000256" key="5">
    <source>
        <dbReference type="ARBA" id="ARBA00022723"/>
    </source>
</evidence>
<keyword evidence="9 11" id="KW-0413">Isomerase</keyword>
<dbReference type="GO" id="GO:0004452">
    <property type="term" value="F:isopentenyl-diphosphate delta-isomerase activity"/>
    <property type="evidence" value="ECO:0007669"/>
    <property type="project" value="UniProtKB-UniRule"/>
</dbReference>
<dbReference type="PANTHER" id="PTHR43665:SF1">
    <property type="entry name" value="ISOPENTENYL-DIPHOSPHATE DELTA-ISOMERASE"/>
    <property type="match status" value="1"/>
</dbReference>
<gene>
    <name evidence="11" type="primary">fni</name>
    <name evidence="13" type="ORF">EDD65_11042</name>
</gene>
<feature type="binding site" evidence="11">
    <location>
        <position position="96"/>
    </location>
    <ligand>
        <name>FMN</name>
        <dbReference type="ChEBI" id="CHEBI:58210"/>
    </ligand>
</feature>
<accession>A0A4V6NZ35</accession>
<dbReference type="CDD" id="cd02811">
    <property type="entry name" value="IDI-2_FMN"/>
    <property type="match status" value="1"/>
</dbReference>
<dbReference type="Proteomes" id="UP000294567">
    <property type="component" value="Unassembled WGS sequence"/>
</dbReference>
<comment type="function">
    <text evidence="11">Involved in the biosynthesis of isoprenoids. Catalyzes the 1,3-allylic rearrangement of the homoallylic substrate isopentenyl (IPP) to its allylic isomer, dimethylallyl diphosphate (DMAPP).</text>
</comment>
<dbReference type="HAMAP" id="MF_00354">
    <property type="entry name" value="Idi_2"/>
    <property type="match status" value="1"/>
</dbReference>
<dbReference type="PIRSF" id="PIRSF003314">
    <property type="entry name" value="IPP_isomerase"/>
    <property type="match status" value="1"/>
</dbReference>
<dbReference type="InterPro" id="IPR011179">
    <property type="entry name" value="IPdP_isomerase"/>
</dbReference>
<dbReference type="SUPFAM" id="SSF51395">
    <property type="entry name" value="FMN-linked oxidoreductases"/>
    <property type="match status" value="1"/>
</dbReference>
<evidence type="ECO:0000256" key="9">
    <source>
        <dbReference type="ARBA" id="ARBA00023235"/>
    </source>
</evidence>
<comment type="catalytic activity">
    <reaction evidence="11">
        <text>isopentenyl diphosphate = dimethylallyl diphosphate</text>
        <dbReference type="Rhea" id="RHEA:23284"/>
        <dbReference type="ChEBI" id="CHEBI:57623"/>
        <dbReference type="ChEBI" id="CHEBI:128769"/>
        <dbReference type="EC" id="5.3.3.2"/>
    </reaction>
</comment>
<evidence type="ECO:0000256" key="11">
    <source>
        <dbReference type="HAMAP-Rule" id="MF_00354"/>
    </source>
</evidence>
<dbReference type="NCBIfam" id="TIGR02151">
    <property type="entry name" value="IPP_isom_2"/>
    <property type="match status" value="1"/>
</dbReference>
<comment type="cofactor">
    <cofactor evidence="1 11">
        <name>FMN</name>
        <dbReference type="ChEBI" id="CHEBI:58210"/>
    </cofactor>
</comment>
<evidence type="ECO:0000256" key="6">
    <source>
        <dbReference type="ARBA" id="ARBA00022842"/>
    </source>
</evidence>
<comment type="cofactor">
    <cofactor evidence="11">
        <name>NADPH</name>
        <dbReference type="ChEBI" id="CHEBI:57783"/>
    </cofactor>
</comment>
<evidence type="ECO:0000256" key="1">
    <source>
        <dbReference type="ARBA" id="ARBA00001917"/>
    </source>
</evidence>
<dbReference type="GO" id="GO:0016491">
    <property type="term" value="F:oxidoreductase activity"/>
    <property type="evidence" value="ECO:0007669"/>
    <property type="project" value="InterPro"/>
</dbReference>
<keyword evidence="3 11" id="KW-0285">Flavoprotein</keyword>
<dbReference type="Pfam" id="PF01070">
    <property type="entry name" value="FMN_dh"/>
    <property type="match status" value="1"/>
</dbReference>
<dbReference type="RefSeq" id="WP_202690515.1">
    <property type="nucleotide sequence ID" value="NZ_CP068564.1"/>
</dbReference>
<protein>
    <recommendedName>
        <fullName evidence="11">Isopentenyl-diphosphate delta-isomerase</fullName>
        <shortName evidence="11">IPP isomerase</shortName>
        <ecNumber evidence="11">5.3.3.2</ecNumber>
    </recommendedName>
    <alternativeName>
        <fullName evidence="11">Isopentenyl diphosphate:dimethylallyl diphosphate isomerase</fullName>
    </alternativeName>
    <alternativeName>
        <fullName evidence="11">Isopentenyl pyrophosphate isomerase</fullName>
    </alternativeName>
    <alternativeName>
        <fullName evidence="11">Type 2 isopentenyl diphosphate isomerase</fullName>
        <shortName evidence="11">IDI-2</shortName>
    </alternativeName>
</protein>
<dbReference type="GO" id="GO:0005737">
    <property type="term" value="C:cytoplasm"/>
    <property type="evidence" value="ECO:0007669"/>
    <property type="project" value="UniProtKB-SubCell"/>
</dbReference>
<proteinExistence type="inferred from homology"/>
<dbReference type="AlphaFoldDB" id="A0A4V6NZ35"/>
<dbReference type="GO" id="GO:0008299">
    <property type="term" value="P:isoprenoid biosynthetic process"/>
    <property type="evidence" value="ECO:0007669"/>
    <property type="project" value="UniProtKB-UniRule"/>
</dbReference>
<dbReference type="EMBL" id="SMAE01000010">
    <property type="protein sequence ID" value="TCS87608.1"/>
    <property type="molecule type" value="Genomic_DNA"/>
</dbReference>
<dbReference type="InterPro" id="IPR013785">
    <property type="entry name" value="Aldolase_TIM"/>
</dbReference>
<dbReference type="GO" id="GO:0010181">
    <property type="term" value="F:FMN binding"/>
    <property type="evidence" value="ECO:0007669"/>
    <property type="project" value="UniProtKB-UniRule"/>
</dbReference>
<comment type="cofactor">
    <cofactor evidence="11">
        <name>Mg(2+)</name>
        <dbReference type="ChEBI" id="CHEBI:18420"/>
    </cofactor>
</comment>
<comment type="similarity">
    <text evidence="11">Belongs to the IPP isomerase type 2 family.</text>
</comment>
<feature type="binding site" evidence="11">
    <location>
        <position position="218"/>
    </location>
    <ligand>
        <name>FMN</name>
        <dbReference type="ChEBI" id="CHEBI:58210"/>
    </ligand>
</feature>
<comment type="caution">
    <text evidence="11">Lacks conserved residue(s) required for the propagation of feature annotation.</text>
</comment>
<keyword evidence="5 11" id="KW-0479">Metal-binding</keyword>
<feature type="binding site" evidence="11">
    <location>
        <position position="126"/>
    </location>
    <ligand>
        <name>FMN</name>
        <dbReference type="ChEBI" id="CHEBI:58210"/>
    </ligand>
</feature>
<evidence type="ECO:0000256" key="7">
    <source>
        <dbReference type="ARBA" id="ARBA00022857"/>
    </source>
</evidence>
<dbReference type="GO" id="GO:0000287">
    <property type="term" value="F:magnesium ion binding"/>
    <property type="evidence" value="ECO:0007669"/>
    <property type="project" value="UniProtKB-UniRule"/>
</dbReference>
<feature type="binding site" evidence="11">
    <location>
        <begin position="66"/>
        <end position="68"/>
    </location>
    <ligand>
        <name>FMN</name>
        <dbReference type="ChEBI" id="CHEBI:58210"/>
    </ligand>
</feature>
<feature type="binding site" evidence="11">
    <location>
        <position position="157"/>
    </location>
    <ligand>
        <name>Mg(2+)</name>
        <dbReference type="ChEBI" id="CHEBI:18420"/>
    </ligand>
</feature>
<dbReference type="PANTHER" id="PTHR43665">
    <property type="entry name" value="ISOPENTENYL-DIPHOSPHATE DELTA-ISOMERASE"/>
    <property type="match status" value="1"/>
</dbReference>
<evidence type="ECO:0000256" key="4">
    <source>
        <dbReference type="ARBA" id="ARBA00022643"/>
    </source>
</evidence>
<dbReference type="EC" id="5.3.3.2" evidence="11"/>
<evidence type="ECO:0000313" key="14">
    <source>
        <dbReference type="Proteomes" id="UP000294567"/>
    </source>
</evidence>
<feature type="binding site" evidence="11">
    <location>
        <begin position="10"/>
        <end position="11"/>
    </location>
    <ligand>
        <name>substrate</name>
    </ligand>
</feature>
<keyword evidence="4 11" id="KW-0288">FMN</keyword>
<comment type="subcellular location">
    <subcellularLocation>
        <location evidence="11">Cytoplasm</location>
    </subcellularLocation>
</comment>
<organism evidence="13 14">
    <name type="scientific">Keratinibaculum paraultunense</name>
    <dbReference type="NCBI Taxonomy" id="1278232"/>
    <lineage>
        <taxon>Bacteria</taxon>
        <taxon>Bacillati</taxon>
        <taxon>Bacillota</taxon>
        <taxon>Tissierellia</taxon>
        <taxon>Tissierellales</taxon>
        <taxon>Tepidimicrobiaceae</taxon>
        <taxon>Keratinibaculum</taxon>
    </lineage>
</organism>
<evidence type="ECO:0000256" key="2">
    <source>
        <dbReference type="ARBA" id="ARBA00022490"/>
    </source>
</evidence>
<evidence type="ECO:0000256" key="8">
    <source>
        <dbReference type="ARBA" id="ARBA00023229"/>
    </source>
</evidence>
<evidence type="ECO:0000256" key="10">
    <source>
        <dbReference type="ARBA" id="ARBA00025810"/>
    </source>
</evidence>
<evidence type="ECO:0000313" key="13">
    <source>
        <dbReference type="EMBL" id="TCS87608.1"/>
    </source>
</evidence>
<keyword evidence="2 11" id="KW-0963">Cytoplasm</keyword>
<dbReference type="InterPro" id="IPR000262">
    <property type="entry name" value="FMN-dep_DH"/>
</dbReference>
<comment type="caution">
    <text evidence="13">The sequence shown here is derived from an EMBL/GenBank/DDBJ whole genome shotgun (WGS) entry which is preliminary data.</text>
</comment>
<dbReference type="GO" id="GO:0070402">
    <property type="term" value="F:NADPH binding"/>
    <property type="evidence" value="ECO:0007669"/>
    <property type="project" value="UniProtKB-UniRule"/>
</dbReference>
<feature type="binding site" evidence="11">
    <location>
        <begin position="264"/>
        <end position="266"/>
    </location>
    <ligand>
        <name>FMN</name>
        <dbReference type="ChEBI" id="CHEBI:58210"/>
    </ligand>
</feature>
<feature type="domain" description="FMN-dependent dehydrogenase" evidence="12">
    <location>
        <begin position="172"/>
        <end position="327"/>
    </location>
</feature>
<keyword evidence="7 11" id="KW-0521">NADP</keyword>
<keyword evidence="6 11" id="KW-0460">Magnesium</keyword>
<evidence type="ECO:0000259" key="12">
    <source>
        <dbReference type="Pfam" id="PF01070"/>
    </source>
</evidence>
<dbReference type="Gene3D" id="3.20.20.70">
    <property type="entry name" value="Aldolase class I"/>
    <property type="match status" value="1"/>
</dbReference>
<reference evidence="13 14" key="1">
    <citation type="submission" date="2019-03" db="EMBL/GenBank/DDBJ databases">
        <title>Genomic Encyclopedia of Type Strains, Phase IV (KMG-IV): sequencing the most valuable type-strain genomes for metagenomic binning, comparative biology and taxonomic classification.</title>
        <authorList>
            <person name="Goeker M."/>
        </authorList>
    </citation>
    <scope>NUCLEOTIDE SEQUENCE [LARGE SCALE GENOMIC DNA]</scope>
    <source>
        <strain evidence="13 14">DSM 26752</strain>
    </source>
</reference>
<keyword evidence="14" id="KW-1185">Reference proteome</keyword>
<sequence>MRKDILRKDRKREHIAYYLKSKHGGNTLFDDVFIEHNSLPELNLLEINTNTEFLGKKIDYPIMINAITGGTEFAWEINKNLSKIASKYNIPMAVGSQTIALVDKESHKSFRIVRENIGNEGVVIANLNAHASIEDVKFAIDLLEADGIQIHLNPAQELVMREGDRNFKGILRNIENIVLNIEKPVIVKEVGFGISKDVALRLFDIGVKYIDISGKGGTNFIEIEDKRNEDMDFKDMYTWGIPTAFSLIQCRSISEELTLISSGGIKGSLEVFKSLVLGADMVGISGYILWNLIKGGYEKVDKYMNNLTYKLKVLMLLTGSKNIQDLKNVPYKVKGELKELLEG</sequence>
<feature type="binding site" evidence="11">
    <location>
        <position position="213"/>
    </location>
    <ligand>
        <name>FMN</name>
        <dbReference type="ChEBI" id="CHEBI:58210"/>
    </ligand>
</feature>